<evidence type="ECO:0000256" key="1">
    <source>
        <dbReference type="ARBA" id="ARBA00004651"/>
    </source>
</evidence>
<protein>
    <submittedName>
        <fullName evidence="16">Uncharacterized protein</fullName>
    </submittedName>
</protein>
<dbReference type="Gene3D" id="3.40.190.10">
    <property type="entry name" value="Periplasmic binding protein-like II"/>
    <property type="match status" value="1"/>
</dbReference>
<dbReference type="GO" id="GO:0015276">
    <property type="term" value="F:ligand-gated monoatomic ion channel activity"/>
    <property type="evidence" value="ECO:0007669"/>
    <property type="project" value="InterPro"/>
</dbReference>
<keyword evidence="11" id="KW-1071">Ligand-gated ion channel</keyword>
<accession>A0AAE1PN94</accession>
<evidence type="ECO:0000259" key="14">
    <source>
        <dbReference type="SMART" id="SM00079"/>
    </source>
</evidence>
<dbReference type="PANTHER" id="PTHR42643">
    <property type="entry name" value="IONOTROPIC RECEPTOR 20A-RELATED"/>
    <property type="match status" value="1"/>
</dbReference>
<dbReference type="InterPro" id="IPR052192">
    <property type="entry name" value="Insect_Ionotropic_Sensory_Rcpt"/>
</dbReference>
<keyword evidence="7" id="KW-0406">Ion transport</keyword>
<keyword evidence="4" id="KW-1003">Cell membrane</keyword>
<dbReference type="SMART" id="SM00079">
    <property type="entry name" value="PBPe"/>
    <property type="match status" value="1"/>
</dbReference>
<evidence type="ECO:0000256" key="3">
    <source>
        <dbReference type="ARBA" id="ARBA00022448"/>
    </source>
</evidence>
<dbReference type="Gene3D" id="1.10.287.70">
    <property type="match status" value="1"/>
</dbReference>
<dbReference type="InterPro" id="IPR001320">
    <property type="entry name" value="Iontro_rcpt_C"/>
</dbReference>
<evidence type="ECO:0000259" key="15">
    <source>
        <dbReference type="SMART" id="SM00918"/>
    </source>
</evidence>
<comment type="similarity">
    <text evidence="2">Belongs to the glutamate-gated ion channel (TC 1.A.10.1) family.</text>
</comment>
<evidence type="ECO:0000256" key="7">
    <source>
        <dbReference type="ARBA" id="ARBA00023065"/>
    </source>
</evidence>
<keyword evidence="17" id="KW-1185">Reference proteome</keyword>
<evidence type="ECO:0000256" key="4">
    <source>
        <dbReference type="ARBA" id="ARBA00022475"/>
    </source>
</evidence>
<dbReference type="EMBL" id="JAWZYT010001525">
    <property type="protein sequence ID" value="KAK4311349.1"/>
    <property type="molecule type" value="Genomic_DNA"/>
</dbReference>
<feature type="domain" description="Ionotropic glutamate receptor C-terminal" evidence="14">
    <location>
        <begin position="82"/>
        <end position="419"/>
    </location>
</feature>
<keyword evidence="8 13" id="KW-0472">Membrane</keyword>
<evidence type="ECO:0000256" key="10">
    <source>
        <dbReference type="ARBA" id="ARBA00023180"/>
    </source>
</evidence>
<feature type="transmembrane region" description="Helical" evidence="13">
    <location>
        <begin position="249"/>
        <end position="266"/>
    </location>
</feature>
<dbReference type="SUPFAM" id="SSF53850">
    <property type="entry name" value="Periplasmic binding protein-like II"/>
    <property type="match status" value="1"/>
</dbReference>
<gene>
    <name evidence="16" type="ORF">Pmani_017140</name>
</gene>
<evidence type="ECO:0000313" key="16">
    <source>
        <dbReference type="EMBL" id="KAK4311349.1"/>
    </source>
</evidence>
<evidence type="ECO:0000256" key="11">
    <source>
        <dbReference type="ARBA" id="ARBA00023286"/>
    </source>
</evidence>
<keyword evidence="5 13" id="KW-0812">Transmembrane</keyword>
<feature type="domain" description="Ionotropic glutamate receptor L-glutamate and glycine-binding" evidence="15">
    <location>
        <begin position="77"/>
        <end position="136"/>
    </location>
</feature>
<evidence type="ECO:0000256" key="6">
    <source>
        <dbReference type="ARBA" id="ARBA00022989"/>
    </source>
</evidence>
<comment type="subcellular location">
    <subcellularLocation>
        <location evidence="1">Cell membrane</location>
        <topology evidence="1">Multi-pass membrane protein</topology>
    </subcellularLocation>
</comment>
<comment type="caution">
    <text evidence="16">The sequence shown here is derived from an EMBL/GenBank/DDBJ whole genome shotgun (WGS) entry which is preliminary data.</text>
</comment>
<dbReference type="Pfam" id="PF10613">
    <property type="entry name" value="Lig_chan-Glu_bd"/>
    <property type="match status" value="1"/>
</dbReference>
<proteinExistence type="inferred from homology"/>
<dbReference type="GO" id="GO:0050906">
    <property type="term" value="P:detection of stimulus involved in sensory perception"/>
    <property type="evidence" value="ECO:0007669"/>
    <property type="project" value="UniProtKB-ARBA"/>
</dbReference>
<evidence type="ECO:0000256" key="2">
    <source>
        <dbReference type="ARBA" id="ARBA00008685"/>
    </source>
</evidence>
<keyword evidence="3" id="KW-0813">Transport</keyword>
<evidence type="ECO:0000256" key="9">
    <source>
        <dbReference type="ARBA" id="ARBA00023170"/>
    </source>
</evidence>
<dbReference type="SMART" id="SM00918">
    <property type="entry name" value="Lig_chan-Glu_bd"/>
    <property type="match status" value="1"/>
</dbReference>
<dbReference type="PANTHER" id="PTHR42643:SF42">
    <property type="entry name" value="IONOTROPIC GLUTAMATE RECEPTOR L-GLUTAMATE AND GLYCINE-BINDING DOMAIN-CONTAINING PROTEIN"/>
    <property type="match status" value="1"/>
</dbReference>
<keyword evidence="9" id="KW-0675">Receptor</keyword>
<keyword evidence="6 13" id="KW-1133">Transmembrane helix</keyword>
<sequence>MPLPTEPGSQAKATFVVIMARPLKEVLQDPEVLADIHQHPLTFRFCRGASLLVTSTHWPPHNYFVLGSADGTKGEDDDGHKETGSLVAIEGPMANVLSVLAHTLNFTYKLITPADNLWGGQLPNGSWTGMLGQVIRKEVDLALGPFSVTLERTKVVDLTTGVMTDDRCLLAAKGATEVNPWSFLMVLMPSVWVCLAATLLLVWGTHLLLAFVTKQTVDWRLMVEVYFRMLRTLFNQNVNWRSVTSLERFLMFVWLLGGLVMTWSYSSNLTSLLAVRRIPQSIQTLRTLIDDPSLTLILTPNTIITTSLALSQEGELKELHRLDSAGRTVYVQINDFPRTLDTLVKQDDHVLLGTTSVMATLIAQSFSHTGECSFYLSRQKVLSNIHSMVVQQGSPILPAISHRMRQMIEAGLYTHWVETRLRNYTRCRKSPSSITVRTSIALTGIWSSPGQAAIWPLPSLSDIRSWKEPPLWMPVLDAS</sequence>
<dbReference type="GO" id="GO:0005886">
    <property type="term" value="C:plasma membrane"/>
    <property type="evidence" value="ECO:0007669"/>
    <property type="project" value="UniProtKB-SubCell"/>
</dbReference>
<feature type="transmembrane region" description="Helical" evidence="13">
    <location>
        <begin position="181"/>
        <end position="212"/>
    </location>
</feature>
<evidence type="ECO:0000256" key="13">
    <source>
        <dbReference type="SAM" id="Phobius"/>
    </source>
</evidence>
<name>A0AAE1PN94_9EUCA</name>
<evidence type="ECO:0000256" key="5">
    <source>
        <dbReference type="ARBA" id="ARBA00022692"/>
    </source>
</evidence>
<dbReference type="InterPro" id="IPR019594">
    <property type="entry name" value="Glu/Gly-bd"/>
</dbReference>
<organism evidence="16 17">
    <name type="scientific">Petrolisthes manimaculis</name>
    <dbReference type="NCBI Taxonomy" id="1843537"/>
    <lineage>
        <taxon>Eukaryota</taxon>
        <taxon>Metazoa</taxon>
        <taxon>Ecdysozoa</taxon>
        <taxon>Arthropoda</taxon>
        <taxon>Crustacea</taxon>
        <taxon>Multicrustacea</taxon>
        <taxon>Malacostraca</taxon>
        <taxon>Eumalacostraca</taxon>
        <taxon>Eucarida</taxon>
        <taxon>Decapoda</taxon>
        <taxon>Pleocyemata</taxon>
        <taxon>Anomura</taxon>
        <taxon>Galatheoidea</taxon>
        <taxon>Porcellanidae</taxon>
        <taxon>Petrolisthes</taxon>
    </lineage>
</organism>
<evidence type="ECO:0000256" key="12">
    <source>
        <dbReference type="ARBA" id="ARBA00023303"/>
    </source>
</evidence>
<evidence type="ECO:0000313" key="17">
    <source>
        <dbReference type="Proteomes" id="UP001292094"/>
    </source>
</evidence>
<evidence type="ECO:0000256" key="8">
    <source>
        <dbReference type="ARBA" id="ARBA00023136"/>
    </source>
</evidence>
<dbReference type="AlphaFoldDB" id="A0AAE1PN94"/>
<keyword evidence="10" id="KW-0325">Glycoprotein</keyword>
<keyword evidence="12" id="KW-0407">Ion channel</keyword>
<dbReference type="Proteomes" id="UP001292094">
    <property type="component" value="Unassembled WGS sequence"/>
</dbReference>
<reference evidence="16" key="1">
    <citation type="submission" date="2023-11" db="EMBL/GenBank/DDBJ databases">
        <title>Genome assemblies of two species of porcelain crab, Petrolisthes cinctipes and Petrolisthes manimaculis (Anomura: Porcellanidae).</title>
        <authorList>
            <person name="Angst P."/>
        </authorList>
    </citation>
    <scope>NUCLEOTIDE SEQUENCE</scope>
    <source>
        <strain evidence="16">PB745_02</strain>
        <tissue evidence="16">Gill</tissue>
    </source>
</reference>